<organism evidence="3 4">
    <name type="scientific">Streptantibioticus ferralitis</name>
    <dbReference type="NCBI Taxonomy" id="236510"/>
    <lineage>
        <taxon>Bacteria</taxon>
        <taxon>Bacillati</taxon>
        <taxon>Actinomycetota</taxon>
        <taxon>Actinomycetes</taxon>
        <taxon>Kitasatosporales</taxon>
        <taxon>Streptomycetaceae</taxon>
        <taxon>Streptantibioticus</taxon>
    </lineage>
</organism>
<comment type="caution">
    <text evidence="3">The sequence shown here is derived from an EMBL/GenBank/DDBJ whole genome shotgun (WGS) entry which is preliminary data.</text>
</comment>
<dbReference type="RefSeq" id="WP_275819631.1">
    <property type="nucleotide sequence ID" value="NZ_BAAANM010000028.1"/>
</dbReference>
<evidence type="ECO:0000256" key="1">
    <source>
        <dbReference type="SAM" id="Coils"/>
    </source>
</evidence>
<evidence type="ECO:0000313" key="3">
    <source>
        <dbReference type="EMBL" id="MDF2259732.1"/>
    </source>
</evidence>
<reference evidence="3 4" key="1">
    <citation type="submission" date="2023-03" db="EMBL/GenBank/DDBJ databases">
        <title>Draft genome sequence of type strain Streptomyces ferralitis JCM 14344.</title>
        <authorList>
            <person name="Klaysubun C."/>
            <person name="Duangmal K."/>
        </authorList>
    </citation>
    <scope>NUCLEOTIDE SEQUENCE [LARGE SCALE GENOMIC DNA]</scope>
    <source>
        <strain evidence="3 4">JCM 14344</strain>
    </source>
</reference>
<feature type="transmembrane region" description="Helical" evidence="2">
    <location>
        <begin position="186"/>
        <end position="203"/>
    </location>
</feature>
<sequence length="211" mass="21278">MTPEEEKVFEGIRAGMATGMTFGNGEPDASPYADEGPYGTPVVKYKKAGLTRRGKVAIAVAGVALVGGGTIWFQVHSAAVAKDEKEAAALQLQMKKLELEEMKVRNDKAAADAKAATASADKVQAAVDKCVKDSSGLIGKGYGSPSRGDVVADCEQQYKALDGSDMAAAGDAQDAGSGGGGGVNSPALLGLVAGGGLAIAVFARKGKKSDA</sequence>
<dbReference type="Proteomes" id="UP001220022">
    <property type="component" value="Unassembled WGS sequence"/>
</dbReference>
<dbReference type="EMBL" id="JARHTQ010000025">
    <property type="protein sequence ID" value="MDF2259732.1"/>
    <property type="molecule type" value="Genomic_DNA"/>
</dbReference>
<gene>
    <name evidence="3" type="ORF">P2L57_29630</name>
</gene>
<keyword evidence="1" id="KW-0175">Coiled coil</keyword>
<proteinExistence type="predicted"/>
<accession>A0ABT5Z7C0</accession>
<evidence type="ECO:0000313" key="4">
    <source>
        <dbReference type="Proteomes" id="UP001220022"/>
    </source>
</evidence>
<keyword evidence="2" id="KW-1133">Transmembrane helix</keyword>
<keyword evidence="2" id="KW-0812">Transmembrane</keyword>
<feature type="transmembrane region" description="Helical" evidence="2">
    <location>
        <begin position="56"/>
        <end position="75"/>
    </location>
</feature>
<name>A0ABT5Z7C0_9ACTN</name>
<keyword evidence="4" id="KW-1185">Reference proteome</keyword>
<keyword evidence="2" id="KW-0472">Membrane</keyword>
<feature type="coiled-coil region" evidence="1">
    <location>
        <begin position="80"/>
        <end position="114"/>
    </location>
</feature>
<protein>
    <submittedName>
        <fullName evidence="3">Uncharacterized protein</fullName>
    </submittedName>
</protein>
<evidence type="ECO:0000256" key="2">
    <source>
        <dbReference type="SAM" id="Phobius"/>
    </source>
</evidence>